<keyword evidence="8" id="KW-1133">Transmembrane helix</keyword>
<evidence type="ECO:0000256" key="4">
    <source>
        <dbReference type="ARBA" id="ARBA00022741"/>
    </source>
</evidence>
<dbReference type="Gene3D" id="3.30.200.20">
    <property type="entry name" value="Phosphorylase Kinase, domain 1"/>
    <property type="match status" value="1"/>
</dbReference>
<dbReference type="SUPFAM" id="SSF56112">
    <property type="entry name" value="Protein kinase-like (PK-like)"/>
    <property type="match status" value="1"/>
</dbReference>
<protein>
    <recommendedName>
        <fullName evidence="1">non-specific serine/threonine protein kinase</fullName>
        <ecNumber evidence="1">2.7.11.1</ecNumber>
    </recommendedName>
</protein>
<dbReference type="RefSeq" id="WP_379569217.1">
    <property type="nucleotide sequence ID" value="NZ_JBHUFV010000004.1"/>
</dbReference>
<name>A0ABW4SP70_9ACTN</name>
<dbReference type="PROSITE" id="PS00108">
    <property type="entry name" value="PROTEIN_KINASE_ST"/>
    <property type="match status" value="1"/>
</dbReference>
<dbReference type="PROSITE" id="PS00107">
    <property type="entry name" value="PROTEIN_KINASE_ATP"/>
    <property type="match status" value="1"/>
</dbReference>
<proteinExistence type="predicted"/>
<evidence type="ECO:0000256" key="5">
    <source>
        <dbReference type="ARBA" id="ARBA00022777"/>
    </source>
</evidence>
<feature type="transmembrane region" description="Helical" evidence="8">
    <location>
        <begin position="376"/>
        <end position="398"/>
    </location>
</feature>
<feature type="binding site" evidence="7">
    <location>
        <position position="43"/>
    </location>
    <ligand>
        <name>ATP</name>
        <dbReference type="ChEBI" id="CHEBI:30616"/>
    </ligand>
</feature>
<keyword evidence="8" id="KW-0472">Membrane</keyword>
<dbReference type="EC" id="2.7.11.1" evidence="1"/>
<dbReference type="EMBL" id="JBHUFV010000004">
    <property type="protein sequence ID" value="MFD1930625.1"/>
    <property type="molecule type" value="Genomic_DNA"/>
</dbReference>
<dbReference type="InterPro" id="IPR011009">
    <property type="entry name" value="Kinase-like_dom_sf"/>
</dbReference>
<keyword evidence="8" id="KW-0812">Transmembrane</keyword>
<comment type="caution">
    <text evidence="10">The sequence shown here is derived from an EMBL/GenBank/DDBJ whole genome shotgun (WGS) entry which is preliminary data.</text>
</comment>
<feature type="transmembrane region" description="Helical" evidence="8">
    <location>
        <begin position="341"/>
        <end position="369"/>
    </location>
</feature>
<dbReference type="GO" id="GO:0004674">
    <property type="term" value="F:protein serine/threonine kinase activity"/>
    <property type="evidence" value="ECO:0007669"/>
    <property type="project" value="UniProtKB-EC"/>
</dbReference>
<sequence length="452" mass="47608">MTSRLAGDVVGGRYRLAAELGSGGFGRVWRARDLTLDVDVAIKELQLPPGMPETGRAERLARATREARNAARLRKHDGIIAIHDVVIDDGLPWIVMELVDGCSLDEHVKQHGPLPVGRAIAVAVALLTAIGAAHREGVVHRDIKPANVMLDENGKVLLTDFGTAIHSTDTALTATGMFIGSAEYTAPERLRGSDGLPAGDLFSLGVTLYQAVEGVSPFRRDTQEATLAAVLLEEAPAPRRTGPLTQLITRLLDKDPGRRPTVDEALAMAGDIAGEQPATTVRVRRDTKILPIQSKKWPPVGVAAPMVFMSAIAVLTALGVAGLPDPGGTWEQFEKYGNYDAVLGVAVMIAAVADVVLVGLVCASFARFLPANVGKIVTAVVGVAGLVFGCGATAFAFHGAGEILGNAMELSGRESAEAPLALISIVVLVAVGSAWSSQRPDRRETIRGRTRS</sequence>
<evidence type="ECO:0000256" key="6">
    <source>
        <dbReference type="ARBA" id="ARBA00022840"/>
    </source>
</evidence>
<evidence type="ECO:0000256" key="3">
    <source>
        <dbReference type="ARBA" id="ARBA00022679"/>
    </source>
</evidence>
<dbReference type="Pfam" id="PF00069">
    <property type="entry name" value="Pkinase"/>
    <property type="match status" value="1"/>
</dbReference>
<evidence type="ECO:0000256" key="7">
    <source>
        <dbReference type="PROSITE-ProRule" id="PRU10141"/>
    </source>
</evidence>
<dbReference type="SMART" id="SM00220">
    <property type="entry name" value="S_TKc"/>
    <property type="match status" value="1"/>
</dbReference>
<feature type="transmembrane region" description="Helical" evidence="8">
    <location>
        <begin position="418"/>
        <end position="437"/>
    </location>
</feature>
<evidence type="ECO:0000259" key="9">
    <source>
        <dbReference type="PROSITE" id="PS50011"/>
    </source>
</evidence>
<feature type="domain" description="Protein kinase" evidence="9">
    <location>
        <begin position="14"/>
        <end position="279"/>
    </location>
</feature>
<keyword evidence="6 7" id="KW-0067">ATP-binding</keyword>
<keyword evidence="3 10" id="KW-0808">Transferase</keyword>
<keyword evidence="2" id="KW-0723">Serine/threonine-protein kinase</keyword>
<dbReference type="PROSITE" id="PS50011">
    <property type="entry name" value="PROTEIN_KINASE_DOM"/>
    <property type="match status" value="1"/>
</dbReference>
<organism evidence="10 11">
    <name type="scientific">Nonomuraea mangrovi</name>
    <dbReference type="NCBI Taxonomy" id="2316207"/>
    <lineage>
        <taxon>Bacteria</taxon>
        <taxon>Bacillati</taxon>
        <taxon>Actinomycetota</taxon>
        <taxon>Actinomycetes</taxon>
        <taxon>Streptosporangiales</taxon>
        <taxon>Streptosporangiaceae</taxon>
        <taxon>Nonomuraea</taxon>
    </lineage>
</organism>
<accession>A0ABW4SP70</accession>
<dbReference type="InterPro" id="IPR000719">
    <property type="entry name" value="Prot_kinase_dom"/>
</dbReference>
<dbReference type="CDD" id="cd14014">
    <property type="entry name" value="STKc_PknB_like"/>
    <property type="match status" value="1"/>
</dbReference>
<keyword evidence="5 10" id="KW-0418">Kinase</keyword>
<evidence type="ECO:0000313" key="11">
    <source>
        <dbReference type="Proteomes" id="UP001597368"/>
    </source>
</evidence>
<evidence type="ECO:0000256" key="8">
    <source>
        <dbReference type="SAM" id="Phobius"/>
    </source>
</evidence>
<evidence type="ECO:0000313" key="10">
    <source>
        <dbReference type="EMBL" id="MFD1930625.1"/>
    </source>
</evidence>
<dbReference type="PANTHER" id="PTHR43289:SF6">
    <property type="entry name" value="SERINE_THREONINE-PROTEIN KINASE NEKL-3"/>
    <property type="match status" value="1"/>
</dbReference>
<gene>
    <name evidence="10" type="ORF">ACFSKW_03940</name>
</gene>
<dbReference type="InterPro" id="IPR008271">
    <property type="entry name" value="Ser/Thr_kinase_AS"/>
</dbReference>
<dbReference type="InterPro" id="IPR017441">
    <property type="entry name" value="Protein_kinase_ATP_BS"/>
</dbReference>
<dbReference type="Gene3D" id="1.10.510.10">
    <property type="entry name" value="Transferase(Phosphotransferase) domain 1"/>
    <property type="match status" value="1"/>
</dbReference>
<keyword evidence="11" id="KW-1185">Reference proteome</keyword>
<reference evidence="11" key="1">
    <citation type="journal article" date="2019" name="Int. J. Syst. Evol. Microbiol.">
        <title>The Global Catalogue of Microorganisms (GCM) 10K type strain sequencing project: providing services to taxonomists for standard genome sequencing and annotation.</title>
        <authorList>
            <consortium name="The Broad Institute Genomics Platform"/>
            <consortium name="The Broad Institute Genome Sequencing Center for Infectious Disease"/>
            <person name="Wu L."/>
            <person name="Ma J."/>
        </authorList>
    </citation>
    <scope>NUCLEOTIDE SEQUENCE [LARGE SCALE GENOMIC DNA]</scope>
    <source>
        <strain evidence="11">ICMP 6774ER</strain>
    </source>
</reference>
<dbReference type="PANTHER" id="PTHR43289">
    <property type="entry name" value="MITOGEN-ACTIVATED PROTEIN KINASE KINASE KINASE 20-RELATED"/>
    <property type="match status" value="1"/>
</dbReference>
<feature type="transmembrane region" description="Helical" evidence="8">
    <location>
        <begin position="300"/>
        <end position="321"/>
    </location>
</feature>
<evidence type="ECO:0000256" key="2">
    <source>
        <dbReference type="ARBA" id="ARBA00022527"/>
    </source>
</evidence>
<dbReference type="Proteomes" id="UP001597368">
    <property type="component" value="Unassembled WGS sequence"/>
</dbReference>
<keyword evidence="4 7" id="KW-0547">Nucleotide-binding</keyword>
<evidence type="ECO:0000256" key="1">
    <source>
        <dbReference type="ARBA" id="ARBA00012513"/>
    </source>
</evidence>